<dbReference type="Proteomes" id="UP000800082">
    <property type="component" value="Unassembled WGS sequence"/>
</dbReference>
<feature type="region of interest" description="Disordered" evidence="1">
    <location>
        <begin position="1"/>
        <end position="45"/>
    </location>
</feature>
<dbReference type="RefSeq" id="XP_033444061.1">
    <property type="nucleotide sequence ID" value="XM_033589157.1"/>
</dbReference>
<dbReference type="AlphaFoldDB" id="A0A6A5R9D8"/>
<dbReference type="EMBL" id="ML979001">
    <property type="protein sequence ID" value="KAF1923808.1"/>
    <property type="molecule type" value="Genomic_DNA"/>
</dbReference>
<organism evidence="2 3">
    <name type="scientific">Didymella exigua CBS 183.55</name>
    <dbReference type="NCBI Taxonomy" id="1150837"/>
    <lineage>
        <taxon>Eukaryota</taxon>
        <taxon>Fungi</taxon>
        <taxon>Dikarya</taxon>
        <taxon>Ascomycota</taxon>
        <taxon>Pezizomycotina</taxon>
        <taxon>Dothideomycetes</taxon>
        <taxon>Pleosporomycetidae</taxon>
        <taxon>Pleosporales</taxon>
        <taxon>Pleosporineae</taxon>
        <taxon>Didymellaceae</taxon>
        <taxon>Didymella</taxon>
    </lineage>
</organism>
<feature type="region of interest" description="Disordered" evidence="1">
    <location>
        <begin position="229"/>
        <end position="259"/>
    </location>
</feature>
<evidence type="ECO:0000313" key="2">
    <source>
        <dbReference type="EMBL" id="KAF1923808.1"/>
    </source>
</evidence>
<evidence type="ECO:0000313" key="3">
    <source>
        <dbReference type="Proteomes" id="UP000800082"/>
    </source>
</evidence>
<gene>
    <name evidence="2" type="ORF">M421DRAFT_306262</name>
</gene>
<name>A0A6A5R9D8_9PLEO</name>
<reference evidence="2" key="1">
    <citation type="journal article" date="2020" name="Stud. Mycol.">
        <title>101 Dothideomycetes genomes: a test case for predicting lifestyles and emergence of pathogens.</title>
        <authorList>
            <person name="Haridas S."/>
            <person name="Albert R."/>
            <person name="Binder M."/>
            <person name="Bloem J."/>
            <person name="Labutti K."/>
            <person name="Salamov A."/>
            <person name="Andreopoulos B."/>
            <person name="Baker S."/>
            <person name="Barry K."/>
            <person name="Bills G."/>
            <person name="Bluhm B."/>
            <person name="Cannon C."/>
            <person name="Castanera R."/>
            <person name="Culley D."/>
            <person name="Daum C."/>
            <person name="Ezra D."/>
            <person name="Gonzalez J."/>
            <person name="Henrissat B."/>
            <person name="Kuo A."/>
            <person name="Liang C."/>
            <person name="Lipzen A."/>
            <person name="Lutzoni F."/>
            <person name="Magnuson J."/>
            <person name="Mondo S."/>
            <person name="Nolan M."/>
            <person name="Ohm R."/>
            <person name="Pangilinan J."/>
            <person name="Park H.-J."/>
            <person name="Ramirez L."/>
            <person name="Alfaro M."/>
            <person name="Sun H."/>
            <person name="Tritt A."/>
            <person name="Yoshinaga Y."/>
            <person name="Zwiers L.-H."/>
            <person name="Turgeon B."/>
            <person name="Goodwin S."/>
            <person name="Spatafora J."/>
            <person name="Crous P."/>
            <person name="Grigoriev I."/>
        </authorList>
    </citation>
    <scope>NUCLEOTIDE SEQUENCE</scope>
    <source>
        <strain evidence="2">CBS 183.55</strain>
    </source>
</reference>
<dbReference type="GeneID" id="54346804"/>
<protein>
    <submittedName>
        <fullName evidence="2">Uncharacterized protein</fullName>
    </submittedName>
</protein>
<evidence type="ECO:0000256" key="1">
    <source>
        <dbReference type="SAM" id="MobiDB-lite"/>
    </source>
</evidence>
<feature type="region of interest" description="Disordered" evidence="1">
    <location>
        <begin position="156"/>
        <end position="180"/>
    </location>
</feature>
<proteinExistence type="predicted"/>
<sequence>MSQPHSSVIPEPQNDLLSSPAELPAATPQGPLHQTDARPPSAEPNRLIALPGALRFSPPNGEPFTITRICAHLAYPIPAQLMGNTPWTTESLVHSINAGEIVPIFASRANGIRRSCPFPDDMVVLLPPSALSQQAPPQPQVFLRPRVSVTSFPLRPIESPITSSAPDNRPTPGPAMNSPSHIPLLQDIRANLERRSLPPAPEDLATVRARVSAMHRQVLRQNPFLPYNDISQEERALLSPPSRPREEDDTSPPWPRTLF</sequence>
<accession>A0A6A5R9D8</accession>
<keyword evidence="3" id="KW-1185">Reference proteome</keyword>